<evidence type="ECO:0000256" key="1">
    <source>
        <dbReference type="SAM" id="Phobius"/>
    </source>
</evidence>
<dbReference type="EMBL" id="CAKMMG010000008">
    <property type="protein sequence ID" value="CAH1217934.1"/>
    <property type="molecule type" value="Genomic_DNA"/>
</dbReference>
<keyword evidence="1" id="KW-0812">Transmembrane</keyword>
<feature type="transmembrane region" description="Helical" evidence="1">
    <location>
        <begin position="112"/>
        <end position="135"/>
    </location>
</feature>
<evidence type="ECO:0000313" key="2">
    <source>
        <dbReference type="EMBL" id="CAH1217934.1"/>
    </source>
</evidence>
<accession>A0ABN8GWR9</accession>
<keyword evidence="3" id="KW-1185">Reference proteome</keyword>
<reference evidence="2" key="1">
    <citation type="submission" date="2022-01" db="EMBL/GenBank/DDBJ databases">
        <authorList>
            <person name="Criscuolo A."/>
        </authorList>
    </citation>
    <scope>NUCLEOTIDE SEQUENCE</scope>
    <source>
        <strain evidence="2">CIP111892</strain>
    </source>
</reference>
<comment type="caution">
    <text evidence="2">The sequence shown here is derived from an EMBL/GenBank/DDBJ whole genome shotgun (WGS) entry which is preliminary data.</text>
</comment>
<feature type="transmembrane region" description="Helical" evidence="1">
    <location>
        <begin position="29"/>
        <end position="60"/>
    </location>
</feature>
<sequence>MIKKKRWLTFFLALVPGLGHLYLGFKKLGLQYMIGASMCIMFIPSMPMVFPFALAALWFYQLFDALQKAAWMKLAAAEHERMMFHPDSFGAPWSMGMPPHIPDYPHDDVNPVWVGIGCVAAGCMLLLITAFPWLWRILSDMNIGSILLSLALIGYGFRMLKNNSKV</sequence>
<organism evidence="2 3">
    <name type="scientific">Paenibacillus auburnensis</name>
    <dbReference type="NCBI Taxonomy" id="2905649"/>
    <lineage>
        <taxon>Bacteria</taxon>
        <taxon>Bacillati</taxon>
        <taxon>Bacillota</taxon>
        <taxon>Bacilli</taxon>
        <taxon>Bacillales</taxon>
        <taxon>Paenibacillaceae</taxon>
        <taxon>Paenibacillus</taxon>
    </lineage>
</organism>
<evidence type="ECO:0000313" key="3">
    <source>
        <dbReference type="Proteomes" id="UP000838324"/>
    </source>
</evidence>
<name>A0ABN8GWR9_9BACL</name>
<evidence type="ECO:0008006" key="4">
    <source>
        <dbReference type="Google" id="ProtNLM"/>
    </source>
</evidence>
<keyword evidence="1" id="KW-0472">Membrane</keyword>
<proteinExistence type="predicted"/>
<keyword evidence="1" id="KW-1133">Transmembrane helix</keyword>
<gene>
    <name evidence="2" type="ORF">PAECIP111892_04513</name>
</gene>
<dbReference type="RefSeq" id="WP_236336375.1">
    <property type="nucleotide sequence ID" value="NZ_CAKMMG010000008.1"/>
</dbReference>
<feature type="transmembrane region" description="Helical" evidence="1">
    <location>
        <begin position="141"/>
        <end position="160"/>
    </location>
</feature>
<protein>
    <recommendedName>
        <fullName evidence="4">TM2 domain-containing protein</fullName>
    </recommendedName>
</protein>
<dbReference type="Proteomes" id="UP000838324">
    <property type="component" value="Unassembled WGS sequence"/>
</dbReference>